<gene>
    <name evidence="2" type="ORF">EVAR_33504_1</name>
</gene>
<reference evidence="2 3" key="1">
    <citation type="journal article" date="2019" name="Commun. Biol.">
        <title>The bagworm genome reveals a unique fibroin gene that provides high tensile strength.</title>
        <authorList>
            <person name="Kono N."/>
            <person name="Nakamura H."/>
            <person name="Ohtoshi R."/>
            <person name="Tomita M."/>
            <person name="Numata K."/>
            <person name="Arakawa K."/>
        </authorList>
    </citation>
    <scope>NUCLEOTIDE SEQUENCE [LARGE SCALE GENOMIC DNA]</scope>
</reference>
<organism evidence="2 3">
    <name type="scientific">Eumeta variegata</name>
    <name type="common">Bagworm moth</name>
    <name type="synonym">Eumeta japonica</name>
    <dbReference type="NCBI Taxonomy" id="151549"/>
    <lineage>
        <taxon>Eukaryota</taxon>
        <taxon>Metazoa</taxon>
        <taxon>Ecdysozoa</taxon>
        <taxon>Arthropoda</taxon>
        <taxon>Hexapoda</taxon>
        <taxon>Insecta</taxon>
        <taxon>Pterygota</taxon>
        <taxon>Neoptera</taxon>
        <taxon>Endopterygota</taxon>
        <taxon>Lepidoptera</taxon>
        <taxon>Glossata</taxon>
        <taxon>Ditrysia</taxon>
        <taxon>Tineoidea</taxon>
        <taxon>Psychidae</taxon>
        <taxon>Oiketicinae</taxon>
        <taxon>Eumeta</taxon>
    </lineage>
</organism>
<name>A0A4C1WEH0_EUMVA</name>
<dbReference type="AlphaFoldDB" id="A0A4C1WEH0"/>
<accession>A0A4C1WEH0</accession>
<feature type="compositionally biased region" description="Low complexity" evidence="1">
    <location>
        <begin position="59"/>
        <end position="69"/>
    </location>
</feature>
<evidence type="ECO:0000313" key="3">
    <source>
        <dbReference type="Proteomes" id="UP000299102"/>
    </source>
</evidence>
<evidence type="ECO:0000313" key="2">
    <source>
        <dbReference type="EMBL" id="GBP49748.1"/>
    </source>
</evidence>
<comment type="caution">
    <text evidence="2">The sequence shown here is derived from an EMBL/GenBank/DDBJ whole genome shotgun (WGS) entry which is preliminary data.</text>
</comment>
<protein>
    <submittedName>
        <fullName evidence="2">Uncharacterized protein</fullName>
    </submittedName>
</protein>
<sequence length="81" mass="8994">MNQQSRAAHGVAREYCQRPSQSLSYPIFPMAAEIKCGNHMQAPEVHVFRVSVTRTATDAARAEATSETEQSSKQVYIHDSV</sequence>
<dbReference type="Proteomes" id="UP000299102">
    <property type="component" value="Unassembled WGS sequence"/>
</dbReference>
<keyword evidence="3" id="KW-1185">Reference proteome</keyword>
<feature type="region of interest" description="Disordered" evidence="1">
    <location>
        <begin position="59"/>
        <end position="81"/>
    </location>
</feature>
<proteinExistence type="predicted"/>
<evidence type="ECO:0000256" key="1">
    <source>
        <dbReference type="SAM" id="MobiDB-lite"/>
    </source>
</evidence>
<dbReference type="EMBL" id="BGZK01000551">
    <property type="protein sequence ID" value="GBP49748.1"/>
    <property type="molecule type" value="Genomic_DNA"/>
</dbReference>